<evidence type="ECO:0000313" key="2">
    <source>
        <dbReference type="Proteomes" id="UP001139006"/>
    </source>
</evidence>
<proteinExistence type="predicted"/>
<name>A0A9X2FGQ8_9LACO</name>
<evidence type="ECO:0000313" key="1">
    <source>
        <dbReference type="EMBL" id="MCP0886057.1"/>
    </source>
</evidence>
<organism evidence="1 2">
    <name type="scientific">Ligilactobacillus ubinensis</name>
    <dbReference type="NCBI Taxonomy" id="2876789"/>
    <lineage>
        <taxon>Bacteria</taxon>
        <taxon>Bacillati</taxon>
        <taxon>Bacillota</taxon>
        <taxon>Bacilli</taxon>
        <taxon>Lactobacillales</taxon>
        <taxon>Lactobacillaceae</taxon>
        <taxon>Ligilactobacillus</taxon>
    </lineage>
</organism>
<accession>A0A9X2FGQ8</accession>
<dbReference type="Proteomes" id="UP001139006">
    <property type="component" value="Unassembled WGS sequence"/>
</dbReference>
<comment type="caution">
    <text evidence="1">The sequence shown here is derived from an EMBL/GenBank/DDBJ whole genome shotgun (WGS) entry which is preliminary data.</text>
</comment>
<reference evidence="1 2" key="1">
    <citation type="journal article" date="2023" name="Int. J. Syst. Evol. Microbiol.">
        <title>Ligilactobacillus ubinensis sp. nov., a novel species isolated from the wild ferment of a durian fruit (Durio zibethinus).</title>
        <authorList>
            <person name="Heng Y.C."/>
            <person name="Menon N."/>
            <person name="Chen B."/>
            <person name="Loo B.Z.L."/>
            <person name="Wong G.W.J."/>
            <person name="Lim A.C.H."/>
            <person name="Silvaraju S."/>
            <person name="Kittelmann S."/>
        </authorList>
    </citation>
    <scope>NUCLEOTIDE SEQUENCE [LARGE SCALE GENOMIC DNA]</scope>
    <source>
        <strain evidence="1 2">WILCCON 0076</strain>
    </source>
</reference>
<keyword evidence="2" id="KW-1185">Reference proteome</keyword>
<dbReference type="RefSeq" id="WP_425270471.1">
    <property type="nucleotide sequence ID" value="NZ_JAIULA010000002.1"/>
</dbReference>
<sequence>MKQSGKDPHNSKALKHYWKLLLRDSDKVNYLHHSKRNNFKNAQLYDQDVVNRLLAMSDKLKKFTGTIILFLF</sequence>
<dbReference type="EMBL" id="JAIULA010000002">
    <property type="protein sequence ID" value="MCP0886057.1"/>
    <property type="molecule type" value="Genomic_DNA"/>
</dbReference>
<gene>
    <name evidence="1" type="ORF">LB941_01740</name>
</gene>
<protein>
    <submittedName>
        <fullName evidence="1">Uncharacterized protein</fullName>
    </submittedName>
</protein>
<dbReference type="AlphaFoldDB" id="A0A9X2FGQ8"/>